<dbReference type="OrthoDB" id="15189at2759"/>
<dbReference type="AlphaFoldDB" id="A0A8H5GQB5"/>
<comment type="similarity">
    <text evidence="1 3">Belongs to the peptidase A1 family.</text>
</comment>
<keyword evidence="2 3" id="KW-0064">Aspartyl protease</keyword>
<dbReference type="PANTHER" id="PTHR47966">
    <property type="entry name" value="BETA-SITE APP-CLEAVING ENZYME, ISOFORM A-RELATED"/>
    <property type="match status" value="1"/>
</dbReference>
<sequence length="491" mass="52166">MVPAVRLLYLSGFLFSFATAVQLHLTAATRKSHSPEAILDNVDDLLYFVDVSLGGNNFSVLVDTGSSDLWVAGNVPGTKNLSVLESLGYAIGNPITGYINTARLDFDGFSVEDQVYLLVSVEDAQKTSFPQGVIGLGPSASSFIRGSLGNSNSADPPLDRIFQQNTTTPSYMTLLLSRNPSTEAISYQSSGQLTIGETIPKLEAVLDAPKLPVLVDQPIHQHWATLLDSNGIIGPDGQIISTTTTIPNPSEGSSEQLHVMFDSGFTVPQVPGYIIDAIYGRIPGASFIEDGTKLNTSLSYSNFWRLPCDYEVNVSFIFSGQEYPVAPLDLNRDMNLQDGDGENICMAFYQTGIASSASTLSSVGALDMILGMAFLRNTYALFNFGDFVDGTTSSVGNPYIQLLSLSNKHQIHLDFVNARLGGKDSTGTQAPLLPSPQSHPDGEPASGSNDGTSGGGSVTGDPSNDNSSSPSRPSVFAAWMSILGVLIFGVC</sequence>
<dbReference type="PROSITE" id="PS00141">
    <property type="entry name" value="ASP_PROTEASE"/>
    <property type="match status" value="1"/>
</dbReference>
<dbReference type="SUPFAM" id="SSF50630">
    <property type="entry name" value="Acid proteases"/>
    <property type="match status" value="1"/>
</dbReference>
<protein>
    <recommendedName>
        <fullName evidence="6">Peptidase A1 domain-containing protein</fullName>
    </recommendedName>
</protein>
<dbReference type="Pfam" id="PF00026">
    <property type="entry name" value="Asp"/>
    <property type="match status" value="1"/>
</dbReference>
<dbReference type="PANTHER" id="PTHR47966:SF6">
    <property type="entry name" value="PEPTIDASE A1 DOMAIN-CONTAINING PROTEIN"/>
    <property type="match status" value="1"/>
</dbReference>
<feature type="region of interest" description="Disordered" evidence="4">
    <location>
        <begin position="426"/>
        <end position="472"/>
    </location>
</feature>
<dbReference type="GO" id="GO:0006508">
    <property type="term" value="P:proteolysis"/>
    <property type="evidence" value="ECO:0007669"/>
    <property type="project" value="UniProtKB-KW"/>
</dbReference>
<evidence type="ECO:0000256" key="3">
    <source>
        <dbReference type="RuleBase" id="RU000454"/>
    </source>
</evidence>
<dbReference type="PROSITE" id="PS51767">
    <property type="entry name" value="PEPTIDASE_A1"/>
    <property type="match status" value="1"/>
</dbReference>
<dbReference type="InterPro" id="IPR021109">
    <property type="entry name" value="Peptidase_aspartic_dom_sf"/>
</dbReference>
<evidence type="ECO:0000313" key="7">
    <source>
        <dbReference type="EMBL" id="KAF5369259.1"/>
    </source>
</evidence>
<evidence type="ECO:0000256" key="4">
    <source>
        <dbReference type="SAM" id="MobiDB-lite"/>
    </source>
</evidence>
<reference evidence="7 8" key="1">
    <citation type="journal article" date="2020" name="ISME J.">
        <title>Uncovering the hidden diversity of litter-decomposition mechanisms in mushroom-forming fungi.</title>
        <authorList>
            <person name="Floudas D."/>
            <person name="Bentzer J."/>
            <person name="Ahren D."/>
            <person name="Johansson T."/>
            <person name="Persson P."/>
            <person name="Tunlid A."/>
        </authorList>
    </citation>
    <scope>NUCLEOTIDE SEQUENCE [LARGE SCALE GENOMIC DNA]</scope>
    <source>
        <strain evidence="7 8">CBS 291.85</strain>
    </source>
</reference>
<evidence type="ECO:0000259" key="6">
    <source>
        <dbReference type="PROSITE" id="PS51767"/>
    </source>
</evidence>
<keyword evidence="5" id="KW-0732">Signal</keyword>
<evidence type="ECO:0000256" key="1">
    <source>
        <dbReference type="ARBA" id="ARBA00007447"/>
    </source>
</evidence>
<evidence type="ECO:0000313" key="8">
    <source>
        <dbReference type="Proteomes" id="UP000559256"/>
    </source>
</evidence>
<dbReference type="InterPro" id="IPR033121">
    <property type="entry name" value="PEPTIDASE_A1"/>
</dbReference>
<feature type="domain" description="Peptidase A1" evidence="6">
    <location>
        <begin position="47"/>
        <end position="392"/>
    </location>
</feature>
<feature type="compositionally biased region" description="Low complexity" evidence="4">
    <location>
        <begin position="459"/>
        <end position="472"/>
    </location>
</feature>
<dbReference type="CDD" id="cd05471">
    <property type="entry name" value="pepsin_like"/>
    <property type="match status" value="1"/>
</dbReference>
<keyword evidence="3" id="KW-0645">Protease</keyword>
<dbReference type="PRINTS" id="PR00792">
    <property type="entry name" value="PEPSIN"/>
</dbReference>
<dbReference type="InterPro" id="IPR034164">
    <property type="entry name" value="Pepsin-like_dom"/>
</dbReference>
<dbReference type="Proteomes" id="UP000559256">
    <property type="component" value="Unassembled WGS sequence"/>
</dbReference>
<dbReference type="EMBL" id="JAACJM010000013">
    <property type="protein sequence ID" value="KAF5369259.1"/>
    <property type="molecule type" value="Genomic_DNA"/>
</dbReference>
<feature type="signal peptide" evidence="5">
    <location>
        <begin position="1"/>
        <end position="20"/>
    </location>
</feature>
<dbReference type="Gene3D" id="2.40.70.10">
    <property type="entry name" value="Acid Proteases"/>
    <property type="match status" value="2"/>
</dbReference>
<organism evidence="7 8">
    <name type="scientific">Tetrapyrgos nigripes</name>
    <dbReference type="NCBI Taxonomy" id="182062"/>
    <lineage>
        <taxon>Eukaryota</taxon>
        <taxon>Fungi</taxon>
        <taxon>Dikarya</taxon>
        <taxon>Basidiomycota</taxon>
        <taxon>Agaricomycotina</taxon>
        <taxon>Agaricomycetes</taxon>
        <taxon>Agaricomycetidae</taxon>
        <taxon>Agaricales</taxon>
        <taxon>Marasmiineae</taxon>
        <taxon>Marasmiaceae</taxon>
        <taxon>Tetrapyrgos</taxon>
    </lineage>
</organism>
<dbReference type="InterPro" id="IPR001461">
    <property type="entry name" value="Aspartic_peptidase_A1"/>
</dbReference>
<dbReference type="InterPro" id="IPR001969">
    <property type="entry name" value="Aspartic_peptidase_AS"/>
</dbReference>
<keyword evidence="8" id="KW-1185">Reference proteome</keyword>
<evidence type="ECO:0000256" key="2">
    <source>
        <dbReference type="ARBA" id="ARBA00022750"/>
    </source>
</evidence>
<evidence type="ECO:0000256" key="5">
    <source>
        <dbReference type="SAM" id="SignalP"/>
    </source>
</evidence>
<gene>
    <name evidence="7" type="ORF">D9758_002635</name>
</gene>
<proteinExistence type="inferred from homology"/>
<feature type="chain" id="PRO_5034020013" description="Peptidase A1 domain-containing protein" evidence="5">
    <location>
        <begin position="21"/>
        <end position="491"/>
    </location>
</feature>
<dbReference type="GO" id="GO:0004190">
    <property type="term" value="F:aspartic-type endopeptidase activity"/>
    <property type="evidence" value="ECO:0007669"/>
    <property type="project" value="UniProtKB-KW"/>
</dbReference>
<name>A0A8H5GQB5_9AGAR</name>
<accession>A0A8H5GQB5</accession>
<keyword evidence="3" id="KW-0378">Hydrolase</keyword>
<comment type="caution">
    <text evidence="7">The sequence shown here is derived from an EMBL/GenBank/DDBJ whole genome shotgun (WGS) entry which is preliminary data.</text>
</comment>